<evidence type="ECO:0000256" key="3">
    <source>
        <dbReference type="ARBA" id="ARBA00022490"/>
    </source>
</evidence>
<dbReference type="KEGG" id="ndi:NDAI_0G00720"/>
<dbReference type="Gene3D" id="3.30.160.60">
    <property type="entry name" value="Classic Zinc Finger"/>
    <property type="match status" value="3"/>
</dbReference>
<feature type="region of interest" description="Disordered" evidence="12">
    <location>
        <begin position="683"/>
        <end position="708"/>
    </location>
</feature>
<dbReference type="PROSITE" id="PS50157">
    <property type="entry name" value="ZINC_FINGER_C2H2_2"/>
    <property type="match status" value="3"/>
</dbReference>
<gene>
    <name evidence="14" type="primary">NDAI0G00720</name>
    <name evidence="14" type="ordered locus">NDAI_0G00720</name>
</gene>
<dbReference type="FunFam" id="3.30.160.60:FF:000181">
    <property type="entry name" value="C2H2 type zinc finger protein"/>
    <property type="match status" value="1"/>
</dbReference>
<dbReference type="OMA" id="TESNYHT"/>
<dbReference type="eggNOG" id="KOG1721">
    <property type="taxonomic scope" value="Eukaryota"/>
</dbReference>
<reference evidence="14 15" key="1">
    <citation type="journal article" date="2011" name="Proc. Natl. Acad. Sci. U.S.A.">
        <title>Evolutionary erosion of yeast sex chromosomes by mating-type switching accidents.</title>
        <authorList>
            <person name="Gordon J.L."/>
            <person name="Armisen D."/>
            <person name="Proux-Wera E."/>
            <person name="Oheigeartaigh S.S."/>
            <person name="Byrne K.P."/>
            <person name="Wolfe K.H."/>
        </authorList>
    </citation>
    <scope>NUCLEOTIDE SEQUENCE [LARGE SCALE GENOMIC DNA]</scope>
    <source>
        <strain evidence="15">ATCC 10597 / BCRC 20456 / CBS 421 / NBRC 0211 / NRRL Y-12639</strain>
    </source>
</reference>
<dbReference type="SMART" id="SM00355">
    <property type="entry name" value="ZnF_C2H2"/>
    <property type="match status" value="2"/>
</dbReference>
<keyword evidence="3" id="KW-0963">Cytoplasm</keyword>
<feature type="region of interest" description="Disordered" evidence="12">
    <location>
        <begin position="112"/>
        <end position="200"/>
    </location>
</feature>
<dbReference type="GO" id="GO:0005634">
    <property type="term" value="C:nucleus"/>
    <property type="evidence" value="ECO:0007669"/>
    <property type="project" value="UniProtKB-SubCell"/>
</dbReference>
<keyword evidence="6 11" id="KW-0863">Zinc-finger</keyword>
<dbReference type="GO" id="GO:0005737">
    <property type="term" value="C:cytoplasm"/>
    <property type="evidence" value="ECO:0007669"/>
    <property type="project" value="UniProtKB-SubCell"/>
</dbReference>
<evidence type="ECO:0000313" key="15">
    <source>
        <dbReference type="Proteomes" id="UP000000689"/>
    </source>
</evidence>
<feature type="domain" description="C2H2-type" evidence="13">
    <location>
        <begin position="636"/>
        <end position="672"/>
    </location>
</feature>
<dbReference type="GeneID" id="11497244"/>
<feature type="compositionally biased region" description="Polar residues" evidence="12">
    <location>
        <begin position="124"/>
        <end position="183"/>
    </location>
</feature>
<feature type="region of interest" description="Disordered" evidence="12">
    <location>
        <begin position="434"/>
        <end position="504"/>
    </location>
</feature>
<dbReference type="PANTHER" id="PTHR24377">
    <property type="entry name" value="IP01015P-RELATED"/>
    <property type="match status" value="1"/>
</dbReference>
<dbReference type="FunFam" id="3.30.160.60:FF:000239">
    <property type="entry name" value="C2H2 type zinc finger protein"/>
    <property type="match status" value="1"/>
</dbReference>
<evidence type="ECO:0000256" key="1">
    <source>
        <dbReference type="ARBA" id="ARBA00004123"/>
    </source>
</evidence>
<evidence type="ECO:0000256" key="10">
    <source>
        <dbReference type="ARBA" id="ARBA00023242"/>
    </source>
</evidence>
<evidence type="ECO:0000256" key="6">
    <source>
        <dbReference type="ARBA" id="ARBA00022771"/>
    </source>
</evidence>
<evidence type="ECO:0000256" key="7">
    <source>
        <dbReference type="ARBA" id="ARBA00022833"/>
    </source>
</evidence>
<feature type="compositionally biased region" description="Polar residues" evidence="12">
    <location>
        <begin position="246"/>
        <end position="260"/>
    </location>
</feature>
<keyword evidence="7" id="KW-0862">Zinc</keyword>
<dbReference type="GO" id="GO:0071467">
    <property type="term" value="P:cellular response to pH"/>
    <property type="evidence" value="ECO:0007669"/>
    <property type="project" value="UniProtKB-ARBA"/>
</dbReference>
<dbReference type="InterPro" id="IPR050826">
    <property type="entry name" value="Krueppel_C2H2_ZnFinger"/>
</dbReference>
<sequence length="708" mass="78615">MSKNNNNNNNDNADDGLNKNFKLGDVDFDLNNWTSNLNINDLNLPLQDNNTNTTTAENDAGGNIGPFSATVDNSSSSQLKNNGNNAVQMSPLEANILEQYLLNNEIANSLTNNNNNYNRSENIQTSHVPQQQEQQHILTQSLDSENNSLSTLPVSNLTPGSSAGLSASTNASNTNRPSLTLQLDSSSNVDNIRDNNNDNNYPISNINTNYLSPVSNNFNAKISKSNNGTINFGTSFNSNSNSNSNPHSPYLNTQDNSSIYSSNTLNPNNLAVSPSISYLSPGGISSNADFDNLTDLDDVDNDDLMSVYSSASSNFVLPLNDEGLKQIGNLNDLDLILNRKQINADDLDQYQYQSMIYDNEDSKNNNTQVQTPIIKPPIISIQEFQGNYNDNDKNNNNNNLIINTESNSIFNFPSSSPIDNNFSSPINSSTITSNFLNPFESNNNNNNNQQTLHDDNEKESIIDLRKARRKSQTAHSYNSSTVSRSRSRSRRSSIYYSPEDKARSISENRDKLLEMADLPIPLSSSVQKDEKFTNDTNMNKYISPLSASPSPQHTDSNVNENDNNNNNNTNNKTRQSTGGYICELCNKTFTRPYNLKSHLRTHTNEKPFICKICNKAFARQHDRKRHEDLHTGKKRYICGGKLKNGDTWGCGKKFARSDALGRHFKTESGKKCIAPLYAEAISEQEQQGSHDDSHNENSNDQKVIGLGL</sequence>
<feature type="region of interest" description="Disordered" evidence="12">
    <location>
        <begin position="526"/>
        <end position="574"/>
    </location>
</feature>
<feature type="domain" description="C2H2-type" evidence="13">
    <location>
        <begin position="580"/>
        <end position="607"/>
    </location>
</feature>
<feature type="compositionally biased region" description="Low complexity" evidence="12">
    <location>
        <begin position="112"/>
        <end position="123"/>
    </location>
</feature>
<dbReference type="InterPro" id="IPR036236">
    <property type="entry name" value="Znf_C2H2_sf"/>
</dbReference>
<dbReference type="GO" id="GO:0008270">
    <property type="term" value="F:zinc ion binding"/>
    <property type="evidence" value="ECO:0007669"/>
    <property type="project" value="UniProtKB-KW"/>
</dbReference>
<evidence type="ECO:0000259" key="13">
    <source>
        <dbReference type="PROSITE" id="PS50157"/>
    </source>
</evidence>
<evidence type="ECO:0000256" key="11">
    <source>
        <dbReference type="PROSITE-ProRule" id="PRU00042"/>
    </source>
</evidence>
<keyword evidence="9" id="KW-0804">Transcription</keyword>
<dbReference type="GO" id="GO:0045944">
    <property type="term" value="P:positive regulation of transcription by RNA polymerase II"/>
    <property type="evidence" value="ECO:0007669"/>
    <property type="project" value="UniProtKB-ARBA"/>
</dbReference>
<dbReference type="PROSITE" id="PS00028">
    <property type="entry name" value="ZINC_FINGER_C2H2_1"/>
    <property type="match status" value="2"/>
</dbReference>
<evidence type="ECO:0000256" key="2">
    <source>
        <dbReference type="ARBA" id="ARBA00004496"/>
    </source>
</evidence>
<keyword evidence="15" id="KW-1185">Reference proteome</keyword>
<feature type="compositionally biased region" description="Low complexity" evidence="12">
    <location>
        <begin position="557"/>
        <end position="571"/>
    </location>
</feature>
<dbReference type="RefSeq" id="XP_003671091.2">
    <property type="nucleotide sequence ID" value="XM_003671043.2"/>
</dbReference>
<feature type="region of interest" description="Disordered" evidence="12">
    <location>
        <begin position="237"/>
        <end position="260"/>
    </location>
</feature>
<comment type="subcellular location">
    <subcellularLocation>
        <location evidence="2">Cytoplasm</location>
    </subcellularLocation>
    <subcellularLocation>
        <location evidence="1">Nucleus</location>
    </subcellularLocation>
</comment>
<feature type="region of interest" description="Disordered" evidence="12">
    <location>
        <begin position="50"/>
        <end position="85"/>
    </location>
</feature>
<dbReference type="EMBL" id="HE580273">
    <property type="protein sequence ID" value="CCD25848.2"/>
    <property type="molecule type" value="Genomic_DNA"/>
</dbReference>
<dbReference type="Pfam" id="PF00096">
    <property type="entry name" value="zf-C2H2"/>
    <property type="match status" value="2"/>
</dbReference>
<organism evidence="14 15">
    <name type="scientific">Naumovozyma dairenensis (strain ATCC 10597 / BCRC 20456 / CBS 421 / NBRC 0211 / NRRL Y-12639)</name>
    <name type="common">Saccharomyces dairenensis</name>
    <dbReference type="NCBI Taxonomy" id="1071378"/>
    <lineage>
        <taxon>Eukaryota</taxon>
        <taxon>Fungi</taxon>
        <taxon>Dikarya</taxon>
        <taxon>Ascomycota</taxon>
        <taxon>Saccharomycotina</taxon>
        <taxon>Saccharomycetes</taxon>
        <taxon>Saccharomycetales</taxon>
        <taxon>Saccharomycetaceae</taxon>
        <taxon>Naumovozyma</taxon>
    </lineage>
</organism>
<dbReference type="FunFam" id="3.30.160.60:FF:000096">
    <property type="entry name" value="Zinc finger and BTB domain-containing protein 18 isoform 1"/>
    <property type="match status" value="1"/>
</dbReference>
<protein>
    <recommendedName>
        <fullName evidence="13">C2H2-type domain-containing protein</fullName>
    </recommendedName>
</protein>
<feature type="domain" description="C2H2-type" evidence="13">
    <location>
        <begin position="608"/>
        <end position="635"/>
    </location>
</feature>
<feature type="compositionally biased region" description="Low complexity" evidence="12">
    <location>
        <begin position="50"/>
        <end position="61"/>
    </location>
</feature>
<feature type="compositionally biased region" description="Basic and acidic residues" evidence="12">
    <location>
        <begin position="688"/>
        <end position="699"/>
    </location>
</feature>
<keyword evidence="5" id="KW-0677">Repeat</keyword>
<evidence type="ECO:0000256" key="5">
    <source>
        <dbReference type="ARBA" id="ARBA00022737"/>
    </source>
</evidence>
<evidence type="ECO:0000256" key="8">
    <source>
        <dbReference type="ARBA" id="ARBA00023015"/>
    </source>
</evidence>
<dbReference type="HOGENOM" id="CLU_389833_0_0_1"/>
<feature type="compositionally biased region" description="Basic and acidic residues" evidence="12">
    <location>
        <begin position="452"/>
        <end position="465"/>
    </location>
</feature>
<keyword evidence="4" id="KW-0479">Metal-binding</keyword>
<keyword evidence="8" id="KW-0805">Transcription regulation</keyword>
<proteinExistence type="predicted"/>
<feature type="compositionally biased region" description="Polar residues" evidence="12">
    <location>
        <begin position="70"/>
        <end position="85"/>
    </location>
</feature>
<feature type="compositionally biased region" description="Polar residues" evidence="12">
    <location>
        <begin position="534"/>
        <end position="556"/>
    </location>
</feature>
<keyword evidence="10" id="KW-0539">Nucleus</keyword>
<name>G0WDI7_NAUDC</name>
<evidence type="ECO:0000256" key="12">
    <source>
        <dbReference type="SAM" id="MobiDB-lite"/>
    </source>
</evidence>
<evidence type="ECO:0000256" key="9">
    <source>
        <dbReference type="ARBA" id="ARBA00023163"/>
    </source>
</evidence>
<dbReference type="GO" id="GO:0071277">
    <property type="term" value="P:cellular response to calcium ion"/>
    <property type="evidence" value="ECO:0007669"/>
    <property type="project" value="UniProtKB-ARBA"/>
</dbReference>
<dbReference type="Proteomes" id="UP000000689">
    <property type="component" value="Chromosome 7"/>
</dbReference>
<accession>G0WDI7</accession>
<dbReference type="InterPro" id="IPR013087">
    <property type="entry name" value="Znf_C2H2_type"/>
</dbReference>
<dbReference type="AlphaFoldDB" id="G0WDI7"/>
<evidence type="ECO:0000256" key="4">
    <source>
        <dbReference type="ARBA" id="ARBA00022723"/>
    </source>
</evidence>
<evidence type="ECO:0000313" key="14">
    <source>
        <dbReference type="EMBL" id="CCD25848.2"/>
    </source>
</evidence>
<dbReference type="OrthoDB" id="8117402at2759"/>
<dbReference type="SUPFAM" id="SSF57667">
    <property type="entry name" value="beta-beta-alpha zinc fingers"/>
    <property type="match status" value="2"/>
</dbReference>
<dbReference type="STRING" id="1071378.G0WDI7"/>